<evidence type="ECO:0000256" key="1">
    <source>
        <dbReference type="ARBA" id="ARBA00010617"/>
    </source>
</evidence>
<keyword evidence="4" id="KW-1185">Reference proteome</keyword>
<proteinExistence type="inferred from homology"/>
<comment type="similarity">
    <text evidence="1 2">Belongs to the cytochrome P450 family.</text>
</comment>
<dbReference type="InterPro" id="IPR002397">
    <property type="entry name" value="Cyt_P450_B"/>
</dbReference>
<dbReference type="PANTHER" id="PTHR46696">
    <property type="entry name" value="P450, PUTATIVE (EUROFUNG)-RELATED"/>
    <property type="match status" value="1"/>
</dbReference>
<dbReference type="Gene3D" id="1.10.630.10">
    <property type="entry name" value="Cytochrome P450"/>
    <property type="match status" value="1"/>
</dbReference>
<gene>
    <name evidence="3" type="ORF">Air01nite_25120</name>
</gene>
<sequence length="404" mass="44237">MSVDSVPPAFPFVSADALEPPAEYAKLRQEEPVARVTLPSGDLAWLVTRYEDVRKVLADRRFSREAITAPGAPRVLPIAKGSKSIFVMDPPEHTRLRGLVAKAFGLRAMEGLRPTVQRISDDLLTAMVKDGSSADLISAYAQPLPIAVICAILGVPEADVPQFREWTDVMLSFHRSAEQQVLDARRQLSDYLLTLIEAKRAQPADDLLTALVLAQDQGDRLTTEELLAFGYTLLGAGYHATTAQIVHAVLALMRWPEERHRLRENPSLLTTAVDECLRRSQAGGGLGALRIATETVEIAGVMIHAGDAVLPMINSANRDESVFASADGFDPTRAPNPHIAFGYGIHHCIGMPLGRMELEIALDGLLNRLPELRLTLPEAQITWNVHVAFPRPVEVPIAWRPVDS</sequence>
<keyword evidence="2" id="KW-0479">Metal-binding</keyword>
<accession>A0ABQ4C0W7</accession>
<organism evidence="3 4">
    <name type="scientific">Asanoa iriomotensis</name>
    <dbReference type="NCBI Taxonomy" id="234613"/>
    <lineage>
        <taxon>Bacteria</taxon>
        <taxon>Bacillati</taxon>
        <taxon>Actinomycetota</taxon>
        <taxon>Actinomycetes</taxon>
        <taxon>Micromonosporales</taxon>
        <taxon>Micromonosporaceae</taxon>
        <taxon>Asanoa</taxon>
    </lineage>
</organism>
<dbReference type="InterPro" id="IPR017972">
    <property type="entry name" value="Cyt_P450_CS"/>
</dbReference>
<dbReference type="EMBL" id="BONC01000014">
    <property type="protein sequence ID" value="GIF56417.1"/>
    <property type="molecule type" value="Genomic_DNA"/>
</dbReference>
<keyword evidence="2" id="KW-0503">Monooxygenase</keyword>
<comment type="caution">
    <text evidence="3">The sequence shown here is derived from an EMBL/GenBank/DDBJ whole genome shotgun (WGS) entry which is preliminary data.</text>
</comment>
<evidence type="ECO:0000313" key="3">
    <source>
        <dbReference type="EMBL" id="GIF56417.1"/>
    </source>
</evidence>
<dbReference type="RefSeq" id="WP_239090667.1">
    <property type="nucleotide sequence ID" value="NZ_BAAALU010000006.1"/>
</dbReference>
<keyword evidence="2" id="KW-0408">Iron</keyword>
<reference evidence="3 4" key="1">
    <citation type="submission" date="2021-01" db="EMBL/GenBank/DDBJ databases">
        <title>Whole genome shotgun sequence of Asanoa iriomotensis NBRC 100142.</title>
        <authorList>
            <person name="Komaki H."/>
            <person name="Tamura T."/>
        </authorList>
    </citation>
    <scope>NUCLEOTIDE SEQUENCE [LARGE SCALE GENOMIC DNA]</scope>
    <source>
        <strain evidence="3 4">NBRC 100142</strain>
    </source>
</reference>
<evidence type="ECO:0000256" key="2">
    <source>
        <dbReference type="RuleBase" id="RU000461"/>
    </source>
</evidence>
<dbReference type="PRINTS" id="PR00359">
    <property type="entry name" value="BP450"/>
</dbReference>
<dbReference type="PANTHER" id="PTHR46696:SF1">
    <property type="entry name" value="CYTOCHROME P450 YJIB-RELATED"/>
    <property type="match status" value="1"/>
</dbReference>
<dbReference type="CDD" id="cd11031">
    <property type="entry name" value="Cyp158A-like"/>
    <property type="match status" value="1"/>
</dbReference>
<dbReference type="Proteomes" id="UP000624325">
    <property type="component" value="Unassembled WGS sequence"/>
</dbReference>
<dbReference type="SUPFAM" id="SSF48264">
    <property type="entry name" value="Cytochrome P450"/>
    <property type="match status" value="1"/>
</dbReference>
<dbReference type="InterPro" id="IPR036396">
    <property type="entry name" value="Cyt_P450_sf"/>
</dbReference>
<dbReference type="Pfam" id="PF00067">
    <property type="entry name" value="p450"/>
    <property type="match status" value="1"/>
</dbReference>
<keyword evidence="2" id="KW-0349">Heme</keyword>
<protein>
    <submittedName>
        <fullName evidence="3">Cytochrome P450</fullName>
    </submittedName>
</protein>
<name>A0ABQ4C0W7_9ACTN</name>
<evidence type="ECO:0000313" key="4">
    <source>
        <dbReference type="Proteomes" id="UP000624325"/>
    </source>
</evidence>
<dbReference type="PROSITE" id="PS00086">
    <property type="entry name" value="CYTOCHROME_P450"/>
    <property type="match status" value="1"/>
</dbReference>
<dbReference type="InterPro" id="IPR001128">
    <property type="entry name" value="Cyt_P450"/>
</dbReference>
<keyword evidence="2" id="KW-0560">Oxidoreductase</keyword>